<protein>
    <submittedName>
        <fullName evidence="1">Uncharacterized protein</fullName>
    </submittedName>
</protein>
<sequence length="35" mass="3254">GARGSGVGMVATGGSGGSSIGMVATGEVAARLLYR</sequence>
<dbReference type="AlphaFoldDB" id="A0A392UK87"/>
<name>A0A392UK87_9FABA</name>
<organism evidence="1 2">
    <name type="scientific">Trifolium medium</name>
    <dbReference type="NCBI Taxonomy" id="97028"/>
    <lineage>
        <taxon>Eukaryota</taxon>
        <taxon>Viridiplantae</taxon>
        <taxon>Streptophyta</taxon>
        <taxon>Embryophyta</taxon>
        <taxon>Tracheophyta</taxon>
        <taxon>Spermatophyta</taxon>
        <taxon>Magnoliopsida</taxon>
        <taxon>eudicotyledons</taxon>
        <taxon>Gunneridae</taxon>
        <taxon>Pentapetalae</taxon>
        <taxon>rosids</taxon>
        <taxon>fabids</taxon>
        <taxon>Fabales</taxon>
        <taxon>Fabaceae</taxon>
        <taxon>Papilionoideae</taxon>
        <taxon>50 kb inversion clade</taxon>
        <taxon>NPAAA clade</taxon>
        <taxon>Hologalegina</taxon>
        <taxon>IRL clade</taxon>
        <taxon>Trifolieae</taxon>
        <taxon>Trifolium</taxon>
    </lineage>
</organism>
<dbReference type="Proteomes" id="UP000265520">
    <property type="component" value="Unassembled WGS sequence"/>
</dbReference>
<comment type="caution">
    <text evidence="1">The sequence shown here is derived from an EMBL/GenBank/DDBJ whole genome shotgun (WGS) entry which is preliminary data.</text>
</comment>
<evidence type="ECO:0000313" key="2">
    <source>
        <dbReference type="Proteomes" id="UP000265520"/>
    </source>
</evidence>
<keyword evidence="2" id="KW-1185">Reference proteome</keyword>
<proteinExistence type="predicted"/>
<evidence type="ECO:0000313" key="1">
    <source>
        <dbReference type="EMBL" id="MCI74049.1"/>
    </source>
</evidence>
<reference evidence="1 2" key="1">
    <citation type="journal article" date="2018" name="Front. Plant Sci.">
        <title>Red Clover (Trifolium pratense) and Zigzag Clover (T. medium) - A Picture of Genomic Similarities and Differences.</title>
        <authorList>
            <person name="Dluhosova J."/>
            <person name="Istvanek J."/>
            <person name="Nedelnik J."/>
            <person name="Repkova J."/>
        </authorList>
    </citation>
    <scope>NUCLEOTIDE SEQUENCE [LARGE SCALE GENOMIC DNA]</scope>
    <source>
        <strain evidence="2">cv. 10/8</strain>
        <tissue evidence="1">Leaf</tissue>
    </source>
</reference>
<accession>A0A392UK87</accession>
<dbReference type="EMBL" id="LXQA010852351">
    <property type="protein sequence ID" value="MCI74049.1"/>
    <property type="molecule type" value="Genomic_DNA"/>
</dbReference>
<feature type="non-terminal residue" evidence="1">
    <location>
        <position position="1"/>
    </location>
</feature>